<dbReference type="NCBIfam" id="TIGR00211">
    <property type="entry name" value="glyS"/>
    <property type="match status" value="1"/>
</dbReference>
<dbReference type="GO" id="GO:0004814">
    <property type="term" value="F:arginine-tRNA ligase activity"/>
    <property type="evidence" value="ECO:0007669"/>
    <property type="project" value="InterPro"/>
</dbReference>
<evidence type="ECO:0000259" key="12">
    <source>
        <dbReference type="Pfam" id="PF05746"/>
    </source>
</evidence>
<dbReference type="EMBL" id="CP007501">
    <property type="protein sequence ID" value="AKD26182.1"/>
    <property type="molecule type" value="Genomic_DNA"/>
</dbReference>
<keyword evidence="8 11" id="KW-0648">Protein biosynthesis</keyword>
<dbReference type="EC" id="6.1.1.14" evidence="11"/>
<evidence type="ECO:0000256" key="5">
    <source>
        <dbReference type="ARBA" id="ARBA00022598"/>
    </source>
</evidence>
<evidence type="ECO:0000256" key="6">
    <source>
        <dbReference type="ARBA" id="ARBA00022741"/>
    </source>
</evidence>
<dbReference type="GO" id="GO:0005524">
    <property type="term" value="F:ATP binding"/>
    <property type="evidence" value="ECO:0007669"/>
    <property type="project" value="UniProtKB-UniRule"/>
</dbReference>
<dbReference type="InterPro" id="IPR009080">
    <property type="entry name" value="tRNAsynth_Ia_anticodon-bd"/>
</dbReference>
<comment type="catalytic activity">
    <reaction evidence="10 11">
        <text>tRNA(Gly) + glycine + ATP = glycyl-tRNA(Gly) + AMP + diphosphate</text>
        <dbReference type="Rhea" id="RHEA:16013"/>
        <dbReference type="Rhea" id="RHEA-COMP:9664"/>
        <dbReference type="Rhea" id="RHEA-COMP:9683"/>
        <dbReference type="ChEBI" id="CHEBI:30616"/>
        <dbReference type="ChEBI" id="CHEBI:33019"/>
        <dbReference type="ChEBI" id="CHEBI:57305"/>
        <dbReference type="ChEBI" id="CHEBI:78442"/>
        <dbReference type="ChEBI" id="CHEBI:78522"/>
        <dbReference type="ChEBI" id="CHEBI:456215"/>
        <dbReference type="EC" id="6.1.1.14"/>
    </reaction>
</comment>
<dbReference type="GO" id="GO:0006426">
    <property type="term" value="P:glycyl-tRNA aminoacylation"/>
    <property type="evidence" value="ECO:0007669"/>
    <property type="project" value="UniProtKB-UniRule"/>
</dbReference>
<dbReference type="Gene3D" id="1.10.730.10">
    <property type="entry name" value="Isoleucyl-tRNA Synthetase, Domain 1"/>
    <property type="match status" value="1"/>
</dbReference>
<dbReference type="SUPFAM" id="SSF109604">
    <property type="entry name" value="HD-domain/PDEase-like"/>
    <property type="match status" value="1"/>
</dbReference>
<sequence length="712" mass="78629">MSTQNFLSKSDNLLIELFTEELPPKSLRRLGDAFSEGVYSTLKTAGLLSDNSLATGFATPRRLAVQITNVLSQAPDYPVREKLLPTSIAFDADGKPTAPLQKKLASLGYVDIDLSTLEKAGEGKNEALYLNVVAKGAALEQTAQQALEQTLSKLPIAKMMRYQVLQKNGELADVEFARPAHRIIALHGKQTLHISALGIDAENETEGHRFLAPGVITIDSADQYESDLTAKAKVLPSFDKRHEFIKSALLKAAGTDLVLMPDSLLDEVTALVEWPAIYECHFDQEFLEVPQECLILTMQTNQKYFALTDQQGKLRNRFLIVSNIETDKPEAIISGNERVVRPRLSDARFFFQQDQKRPLASRVADLGKVVYHNQLGNQLDRTKRVQGIAVGIAKTLSANETLASRAAEIAKTDLLTDMVGEFPELQGIMGRYYATHDGENPEVASACSEHYMPRFAGDALPQTQTGTILAIADKLETLVGIWGVGLAPTGDKDPYALRRHALGICRLLLEKNLSLSLPELIELARKQFPQKDVQEKVKAEDIYAFIIDRLRAYLRDQAVAGKPFTTEEIDAVLSQSPAQLNDLIDRLTALREFNALAEAAQLAAANKRISNILKKNATAIPGTCSSKLLQVPAEIALYEALKKITPTLTTTYEQRQFVDLLKALVALSTPIDQFFADVMVMDPNPELRDNRLALLHQLHQKMNLIADLGKLA</sequence>
<keyword evidence="4 11" id="KW-0963">Cytoplasm</keyword>
<evidence type="ECO:0000313" key="13">
    <source>
        <dbReference type="EMBL" id="AKD26182.1"/>
    </source>
</evidence>
<evidence type="ECO:0000256" key="3">
    <source>
        <dbReference type="ARBA" id="ARBA00011209"/>
    </source>
</evidence>
<evidence type="ECO:0000256" key="9">
    <source>
        <dbReference type="ARBA" id="ARBA00023146"/>
    </source>
</evidence>
<dbReference type="Pfam" id="PF02092">
    <property type="entry name" value="tRNA_synt_2f"/>
    <property type="match status" value="1"/>
</dbReference>
<keyword evidence="5 11" id="KW-0436">Ligase</keyword>
<dbReference type="HOGENOM" id="CLU_007220_2_2_4"/>
<dbReference type="Proteomes" id="UP000061135">
    <property type="component" value="Chromosome"/>
</dbReference>
<feature type="domain" description="DALR anticodon binding" evidence="12">
    <location>
        <begin position="604"/>
        <end position="703"/>
    </location>
</feature>
<name>A0A0E3ZMX4_9BURK</name>
<dbReference type="GO" id="GO:0004820">
    <property type="term" value="F:glycine-tRNA ligase activity"/>
    <property type="evidence" value="ECO:0007669"/>
    <property type="project" value="UniProtKB-UniRule"/>
</dbReference>
<evidence type="ECO:0000256" key="4">
    <source>
        <dbReference type="ARBA" id="ARBA00022490"/>
    </source>
</evidence>
<evidence type="ECO:0000313" key="14">
    <source>
        <dbReference type="Proteomes" id="UP000061135"/>
    </source>
</evidence>
<accession>A0A0E3ZMX4</accession>
<dbReference type="AlphaFoldDB" id="A0A0E3ZMX4"/>
<dbReference type="GO" id="GO:0006420">
    <property type="term" value="P:arginyl-tRNA aminoacylation"/>
    <property type="evidence" value="ECO:0007669"/>
    <property type="project" value="InterPro"/>
</dbReference>
<dbReference type="PATRIC" id="fig|576611.7.peg.1877"/>
<comment type="subcellular location">
    <subcellularLocation>
        <location evidence="1 11">Cytoplasm</location>
    </subcellularLocation>
</comment>
<comment type="subunit">
    <text evidence="3 11">Tetramer of two alpha and two beta subunits.</text>
</comment>
<gene>
    <name evidence="11" type="primary">glyS</name>
    <name evidence="13" type="ORF">CL55_00018490</name>
</gene>
<protein>
    <recommendedName>
        <fullName evidence="11">Glycine--tRNA ligase beta subunit</fullName>
        <ecNumber evidence="11">6.1.1.14</ecNumber>
    </recommendedName>
    <alternativeName>
        <fullName evidence="11">Glycyl-tRNA synthetase beta subunit</fullName>
        <shortName evidence="11">GlyRS</shortName>
    </alternativeName>
</protein>
<dbReference type="InterPro" id="IPR015944">
    <property type="entry name" value="Gly-tRNA-synth_bsu"/>
</dbReference>
<dbReference type="PRINTS" id="PR01045">
    <property type="entry name" value="TRNASYNTHGB"/>
</dbReference>
<evidence type="ECO:0000256" key="10">
    <source>
        <dbReference type="ARBA" id="ARBA00047937"/>
    </source>
</evidence>
<keyword evidence="6 11" id="KW-0547">Nucleotide-binding</keyword>
<dbReference type="Pfam" id="PF05746">
    <property type="entry name" value="DALR_1"/>
    <property type="match status" value="1"/>
</dbReference>
<evidence type="ECO:0000256" key="1">
    <source>
        <dbReference type="ARBA" id="ARBA00004496"/>
    </source>
</evidence>
<keyword evidence="7 11" id="KW-0067">ATP-binding</keyword>
<dbReference type="HAMAP" id="MF_00255">
    <property type="entry name" value="Gly_tRNA_synth_beta"/>
    <property type="match status" value="1"/>
</dbReference>
<evidence type="ECO:0000256" key="7">
    <source>
        <dbReference type="ARBA" id="ARBA00022840"/>
    </source>
</evidence>
<dbReference type="PANTHER" id="PTHR30075">
    <property type="entry name" value="GLYCYL-TRNA SYNTHETASE"/>
    <property type="match status" value="1"/>
</dbReference>
<organism evidence="13 14">
    <name type="scientific">Polynucleobacter duraquae</name>
    <dbReference type="NCBI Taxonomy" id="1835254"/>
    <lineage>
        <taxon>Bacteria</taxon>
        <taxon>Pseudomonadati</taxon>
        <taxon>Pseudomonadota</taxon>
        <taxon>Betaproteobacteria</taxon>
        <taxon>Burkholderiales</taxon>
        <taxon>Burkholderiaceae</taxon>
        <taxon>Polynucleobacter</taxon>
    </lineage>
</organism>
<keyword evidence="9 11" id="KW-0030">Aminoacyl-tRNA synthetase</keyword>
<dbReference type="OrthoDB" id="9775440at2"/>
<dbReference type="KEGG" id="pdq:CL55_00018490"/>
<reference evidence="13 14" key="1">
    <citation type="submission" date="2014-03" db="EMBL/GenBank/DDBJ databases">
        <title>Genome of Polynucleobacter strain MWH-MoK4.</title>
        <authorList>
            <person name="Hahn M.W."/>
        </authorList>
    </citation>
    <scope>NUCLEOTIDE SEQUENCE [LARGE SCALE GENOMIC DNA]</scope>
    <source>
        <strain evidence="13 14">MWH-MoK4</strain>
    </source>
</reference>
<dbReference type="InterPro" id="IPR008909">
    <property type="entry name" value="DALR_anticod-bd"/>
</dbReference>
<dbReference type="GO" id="GO:0005829">
    <property type="term" value="C:cytosol"/>
    <property type="evidence" value="ECO:0007669"/>
    <property type="project" value="TreeGrafter"/>
</dbReference>
<proteinExistence type="inferred from homology"/>
<dbReference type="PROSITE" id="PS50861">
    <property type="entry name" value="AA_TRNA_LIGASE_II_GLYAB"/>
    <property type="match status" value="1"/>
</dbReference>
<dbReference type="InterPro" id="IPR006194">
    <property type="entry name" value="Gly-tRNA-synth_heterodimer"/>
</dbReference>
<keyword evidence="14" id="KW-1185">Reference proteome</keyword>
<evidence type="ECO:0000256" key="11">
    <source>
        <dbReference type="HAMAP-Rule" id="MF_00255"/>
    </source>
</evidence>
<evidence type="ECO:0000256" key="2">
    <source>
        <dbReference type="ARBA" id="ARBA00008226"/>
    </source>
</evidence>
<dbReference type="PANTHER" id="PTHR30075:SF2">
    <property type="entry name" value="GLYCINE--TRNA LIGASE, CHLOROPLASTIC_MITOCHONDRIAL 2"/>
    <property type="match status" value="1"/>
</dbReference>
<dbReference type="STRING" id="1835254.CL55_00018490"/>
<dbReference type="RefSeq" id="WP_046330836.1">
    <property type="nucleotide sequence ID" value="NZ_CP007501.1"/>
</dbReference>
<evidence type="ECO:0000256" key="8">
    <source>
        <dbReference type="ARBA" id="ARBA00022917"/>
    </source>
</evidence>
<comment type="similarity">
    <text evidence="2 11">Belongs to the class-II aminoacyl-tRNA synthetase family.</text>
</comment>
<dbReference type="SUPFAM" id="SSF47323">
    <property type="entry name" value="Anticodon-binding domain of a subclass of class I aminoacyl-tRNA synthetases"/>
    <property type="match status" value="1"/>
</dbReference>